<feature type="compositionally biased region" description="Low complexity" evidence="1">
    <location>
        <begin position="58"/>
        <end position="87"/>
    </location>
</feature>
<sequence length="240" mass="26058">MRVPDIVFHPCREPSPERPPKPTVYRTGIRISLTPPPLRRQPPESRRTRSADSRRAGDSAGASWRGSSSVGSSGDLSGEDLSGGSESDTSDREFPRTPPRSRSAWPGRSRSTGSGGAPRSAGDSGERASDGTWRWRQTSDCDLRRQQGSGGRPDSTPDLSPEPEWPQRTPDGRTAGPQRRPSRPAPPPPVRCVSVDEDHHEGSVYTGRGRPRSWAGMELGGGLLERPRLLIGLASEEDVR</sequence>
<gene>
    <name evidence="2" type="ORF">FJT64_004992</name>
</gene>
<dbReference type="Proteomes" id="UP000440578">
    <property type="component" value="Unassembled WGS sequence"/>
</dbReference>
<dbReference type="AlphaFoldDB" id="A0A6A4VXI4"/>
<comment type="caution">
    <text evidence="2">The sequence shown here is derived from an EMBL/GenBank/DDBJ whole genome shotgun (WGS) entry which is preliminary data.</text>
</comment>
<feature type="region of interest" description="Disordered" evidence="1">
    <location>
        <begin position="1"/>
        <end position="214"/>
    </location>
</feature>
<evidence type="ECO:0000313" key="3">
    <source>
        <dbReference type="Proteomes" id="UP000440578"/>
    </source>
</evidence>
<keyword evidence="3" id="KW-1185">Reference proteome</keyword>
<organism evidence="2 3">
    <name type="scientific">Amphibalanus amphitrite</name>
    <name type="common">Striped barnacle</name>
    <name type="synonym">Balanus amphitrite</name>
    <dbReference type="NCBI Taxonomy" id="1232801"/>
    <lineage>
        <taxon>Eukaryota</taxon>
        <taxon>Metazoa</taxon>
        <taxon>Ecdysozoa</taxon>
        <taxon>Arthropoda</taxon>
        <taxon>Crustacea</taxon>
        <taxon>Multicrustacea</taxon>
        <taxon>Cirripedia</taxon>
        <taxon>Thoracica</taxon>
        <taxon>Thoracicalcarea</taxon>
        <taxon>Balanomorpha</taxon>
        <taxon>Balanoidea</taxon>
        <taxon>Balanidae</taxon>
        <taxon>Amphibalaninae</taxon>
        <taxon>Amphibalanus</taxon>
    </lineage>
</organism>
<dbReference type="EMBL" id="VIIS01001480">
    <property type="protein sequence ID" value="KAF0297579.1"/>
    <property type="molecule type" value="Genomic_DNA"/>
</dbReference>
<reference evidence="2 3" key="1">
    <citation type="submission" date="2019-07" db="EMBL/GenBank/DDBJ databases">
        <title>Draft genome assembly of a fouling barnacle, Amphibalanus amphitrite (Darwin, 1854): The first reference genome for Thecostraca.</title>
        <authorList>
            <person name="Kim W."/>
        </authorList>
    </citation>
    <scope>NUCLEOTIDE SEQUENCE [LARGE SCALE GENOMIC DNA]</scope>
    <source>
        <strain evidence="2">SNU_AA5</strain>
        <tissue evidence="2">Soma without cirri and trophi</tissue>
    </source>
</reference>
<evidence type="ECO:0000256" key="1">
    <source>
        <dbReference type="SAM" id="MobiDB-lite"/>
    </source>
</evidence>
<name>A0A6A4VXI4_AMPAM</name>
<feature type="compositionally biased region" description="Basic and acidic residues" evidence="1">
    <location>
        <begin position="10"/>
        <end position="20"/>
    </location>
</feature>
<proteinExistence type="predicted"/>
<feature type="compositionally biased region" description="Basic and acidic residues" evidence="1">
    <location>
        <begin position="41"/>
        <end position="57"/>
    </location>
</feature>
<evidence type="ECO:0000313" key="2">
    <source>
        <dbReference type="EMBL" id="KAF0297579.1"/>
    </source>
</evidence>
<accession>A0A6A4VXI4</accession>
<protein>
    <submittedName>
        <fullName evidence="2">Uncharacterized protein</fullName>
    </submittedName>
</protein>